<accession>A0A7X0HC27</accession>
<dbReference type="PANTHER" id="PTHR43464">
    <property type="entry name" value="METHYLTRANSFERASE"/>
    <property type="match status" value="1"/>
</dbReference>
<dbReference type="Gene3D" id="3.40.50.150">
    <property type="entry name" value="Vaccinia Virus protein VP39"/>
    <property type="match status" value="1"/>
</dbReference>
<dbReference type="InterPro" id="IPR029063">
    <property type="entry name" value="SAM-dependent_MTases_sf"/>
</dbReference>
<gene>
    <name evidence="2" type="ORF">HNQ40_003470</name>
</gene>
<evidence type="ECO:0000313" key="3">
    <source>
        <dbReference type="Proteomes" id="UP000541810"/>
    </source>
</evidence>
<dbReference type="RefSeq" id="WP_184679115.1">
    <property type="nucleotide sequence ID" value="NZ_JACHGY010000001.1"/>
</dbReference>
<name>A0A7X0HC27_9BACT</name>
<dbReference type="GO" id="GO:0010420">
    <property type="term" value="F:polyprenyldihydroxybenzoate methyltransferase activity"/>
    <property type="evidence" value="ECO:0007669"/>
    <property type="project" value="TreeGrafter"/>
</dbReference>
<dbReference type="Pfam" id="PF13649">
    <property type="entry name" value="Methyltransf_25"/>
    <property type="match status" value="1"/>
</dbReference>
<organism evidence="2 3">
    <name type="scientific">Algisphaera agarilytica</name>
    <dbReference type="NCBI Taxonomy" id="1385975"/>
    <lineage>
        <taxon>Bacteria</taxon>
        <taxon>Pseudomonadati</taxon>
        <taxon>Planctomycetota</taxon>
        <taxon>Phycisphaerae</taxon>
        <taxon>Phycisphaerales</taxon>
        <taxon>Phycisphaeraceae</taxon>
        <taxon>Algisphaera</taxon>
    </lineage>
</organism>
<evidence type="ECO:0000313" key="2">
    <source>
        <dbReference type="EMBL" id="MBB6431664.1"/>
    </source>
</evidence>
<dbReference type="EMBL" id="JACHGY010000001">
    <property type="protein sequence ID" value="MBB6431664.1"/>
    <property type="molecule type" value="Genomic_DNA"/>
</dbReference>
<dbReference type="InterPro" id="IPR041698">
    <property type="entry name" value="Methyltransf_25"/>
</dbReference>
<keyword evidence="2" id="KW-0489">Methyltransferase</keyword>
<dbReference type="Proteomes" id="UP000541810">
    <property type="component" value="Unassembled WGS sequence"/>
</dbReference>
<feature type="domain" description="Methyltransferase" evidence="1">
    <location>
        <begin position="73"/>
        <end position="165"/>
    </location>
</feature>
<protein>
    <submittedName>
        <fullName evidence="2">2-polyprenyl-3-methyl-5-hydroxy-6-metoxy-1, 4-benzoquinol methylase</fullName>
    </submittedName>
</protein>
<reference evidence="2 3" key="1">
    <citation type="submission" date="2020-08" db="EMBL/GenBank/DDBJ databases">
        <title>Genomic Encyclopedia of Type Strains, Phase IV (KMG-IV): sequencing the most valuable type-strain genomes for metagenomic binning, comparative biology and taxonomic classification.</title>
        <authorList>
            <person name="Goeker M."/>
        </authorList>
    </citation>
    <scope>NUCLEOTIDE SEQUENCE [LARGE SCALE GENOMIC DNA]</scope>
    <source>
        <strain evidence="2 3">DSM 103725</strain>
    </source>
</reference>
<dbReference type="AlphaFoldDB" id="A0A7X0HC27"/>
<dbReference type="CDD" id="cd02440">
    <property type="entry name" value="AdoMet_MTases"/>
    <property type="match status" value="1"/>
</dbReference>
<keyword evidence="2" id="KW-0808">Transferase</keyword>
<dbReference type="GO" id="GO:0032259">
    <property type="term" value="P:methylation"/>
    <property type="evidence" value="ECO:0007669"/>
    <property type="project" value="UniProtKB-KW"/>
</dbReference>
<sequence length="253" mass="27196">MDAIATTQPELPPSVSQRRLVPEVMDDPELDPALHEAALRGLGRINRVSRSAAMLWPSIEKAAARNSGRVLRVLDLACGGGDVLIQLARGAKRKGLRVAFAGADVSPVALDFAAEQARQAGLEIDWIPIDVFEQPLPDSFDLTMNSLFMHHLTAEQAVAVFGKMKAASPTVLINDLRRGPVAYAITVAGTRLLSRSPVVHVDGPRSVRAAWTPKELLALAHAAGLQGATVQHRFPWRMLLKWNASSADKGGVS</sequence>
<keyword evidence="3" id="KW-1185">Reference proteome</keyword>
<dbReference type="SUPFAM" id="SSF53335">
    <property type="entry name" value="S-adenosyl-L-methionine-dependent methyltransferases"/>
    <property type="match status" value="1"/>
</dbReference>
<evidence type="ECO:0000259" key="1">
    <source>
        <dbReference type="Pfam" id="PF13649"/>
    </source>
</evidence>
<comment type="caution">
    <text evidence="2">The sequence shown here is derived from an EMBL/GenBank/DDBJ whole genome shotgun (WGS) entry which is preliminary data.</text>
</comment>
<proteinExistence type="predicted"/>
<dbReference type="PANTHER" id="PTHR43464:SF23">
    <property type="entry name" value="JUVENILE HORMONE ACID O-METHYLTRANSFERASE"/>
    <property type="match status" value="1"/>
</dbReference>